<evidence type="ECO:0000256" key="11">
    <source>
        <dbReference type="ARBA" id="ARBA00023014"/>
    </source>
</evidence>
<dbReference type="InterPro" id="IPR003265">
    <property type="entry name" value="HhH-GPD_domain"/>
</dbReference>
<gene>
    <name evidence="16" type="primary">mutY</name>
    <name evidence="16" type="ORF">OD355_11205</name>
</gene>
<evidence type="ECO:0000256" key="4">
    <source>
        <dbReference type="ARBA" id="ARBA00012045"/>
    </source>
</evidence>
<dbReference type="SUPFAM" id="SSF55811">
    <property type="entry name" value="Nudix"/>
    <property type="match status" value="1"/>
</dbReference>
<comment type="catalytic activity">
    <reaction evidence="1 14">
        <text>Hydrolyzes free adenine bases from 7,8-dihydro-8-oxoguanine:adenine mismatched double-stranded DNA, leaving an apurinic site.</text>
        <dbReference type="EC" id="3.2.2.31"/>
    </reaction>
</comment>
<dbReference type="PANTHER" id="PTHR42944:SF1">
    <property type="entry name" value="ADENINE DNA GLYCOSYLASE"/>
    <property type="match status" value="1"/>
</dbReference>
<dbReference type="RefSeq" id="WP_263038572.1">
    <property type="nucleotide sequence ID" value="NZ_JAOTPL010000018.1"/>
</dbReference>
<keyword evidence="11" id="KW-0411">Iron-sulfur</keyword>
<dbReference type="Pfam" id="PF14815">
    <property type="entry name" value="NUDIX_4"/>
    <property type="match status" value="1"/>
</dbReference>
<comment type="similarity">
    <text evidence="3 14">Belongs to the Nth/MutY family.</text>
</comment>
<evidence type="ECO:0000256" key="9">
    <source>
        <dbReference type="ARBA" id="ARBA00022801"/>
    </source>
</evidence>
<dbReference type="Proteomes" id="UP001209317">
    <property type="component" value="Unassembled WGS sequence"/>
</dbReference>
<evidence type="ECO:0000313" key="16">
    <source>
        <dbReference type="EMBL" id="MCU7695085.1"/>
    </source>
</evidence>
<accession>A0AAE3LR40</accession>
<reference evidence="16" key="1">
    <citation type="submission" date="2022-10" db="EMBL/GenBank/DDBJ databases">
        <authorList>
            <person name="Kim H.S."/>
            <person name="Kim J.-S."/>
            <person name="Suh M.K."/>
            <person name="Eom M.K."/>
            <person name="Lee J.-S."/>
        </authorList>
    </citation>
    <scope>NUCLEOTIDE SEQUENCE</scope>
    <source>
        <strain evidence="16">LIP-5</strain>
    </source>
</reference>
<dbReference type="CDD" id="cd03431">
    <property type="entry name" value="NUDIX_DNA_Glycosylase_C-MutY"/>
    <property type="match status" value="1"/>
</dbReference>
<dbReference type="CDD" id="cd00056">
    <property type="entry name" value="ENDO3c"/>
    <property type="match status" value="1"/>
</dbReference>
<dbReference type="InterPro" id="IPR003651">
    <property type="entry name" value="Endonuclease3_FeS-loop_motif"/>
</dbReference>
<keyword evidence="13 14" id="KW-0326">Glycosidase</keyword>
<dbReference type="InterPro" id="IPR015797">
    <property type="entry name" value="NUDIX_hydrolase-like_dom_sf"/>
</dbReference>
<dbReference type="GO" id="GO:0032357">
    <property type="term" value="F:oxidized purine DNA binding"/>
    <property type="evidence" value="ECO:0007669"/>
    <property type="project" value="TreeGrafter"/>
</dbReference>
<keyword evidence="10 14" id="KW-0408">Iron</keyword>
<dbReference type="SMART" id="SM00525">
    <property type="entry name" value="FES"/>
    <property type="match status" value="1"/>
</dbReference>
<evidence type="ECO:0000256" key="10">
    <source>
        <dbReference type="ARBA" id="ARBA00023004"/>
    </source>
</evidence>
<comment type="cofactor">
    <cofactor evidence="14">
        <name>[4Fe-4S] cluster</name>
        <dbReference type="ChEBI" id="CHEBI:49883"/>
    </cofactor>
    <text evidence="14">Binds 1 [4Fe-4S] cluster.</text>
</comment>
<evidence type="ECO:0000256" key="3">
    <source>
        <dbReference type="ARBA" id="ARBA00008343"/>
    </source>
</evidence>
<dbReference type="InterPro" id="IPR023170">
    <property type="entry name" value="HhH_base_excis_C"/>
</dbReference>
<dbReference type="EMBL" id="JAOTPL010000018">
    <property type="protein sequence ID" value="MCU7695085.1"/>
    <property type="molecule type" value="Genomic_DNA"/>
</dbReference>
<dbReference type="AlphaFoldDB" id="A0AAE3LR40"/>
<evidence type="ECO:0000256" key="14">
    <source>
        <dbReference type="RuleBase" id="RU365096"/>
    </source>
</evidence>
<dbReference type="Gene3D" id="3.90.79.10">
    <property type="entry name" value="Nucleoside Triphosphate Pyrophosphohydrolase"/>
    <property type="match status" value="1"/>
</dbReference>
<evidence type="ECO:0000313" key="17">
    <source>
        <dbReference type="Proteomes" id="UP001209317"/>
    </source>
</evidence>
<dbReference type="InterPro" id="IPR005760">
    <property type="entry name" value="A/G_AdeGlyc_MutY"/>
</dbReference>
<dbReference type="GO" id="GO:0051539">
    <property type="term" value="F:4 iron, 4 sulfur cluster binding"/>
    <property type="evidence" value="ECO:0007669"/>
    <property type="project" value="UniProtKB-UniRule"/>
</dbReference>
<keyword evidence="9" id="KW-0378">Hydrolase</keyword>
<dbReference type="SMART" id="SM00478">
    <property type="entry name" value="ENDO3c"/>
    <property type="match status" value="1"/>
</dbReference>
<evidence type="ECO:0000256" key="13">
    <source>
        <dbReference type="ARBA" id="ARBA00023295"/>
    </source>
</evidence>
<dbReference type="GO" id="GO:0046872">
    <property type="term" value="F:metal ion binding"/>
    <property type="evidence" value="ECO:0007669"/>
    <property type="project" value="UniProtKB-UniRule"/>
</dbReference>
<dbReference type="InterPro" id="IPR044298">
    <property type="entry name" value="MIG/MutY"/>
</dbReference>
<comment type="caution">
    <text evidence="16">The sequence shown here is derived from an EMBL/GenBank/DDBJ whole genome shotgun (WGS) entry which is preliminary data.</text>
</comment>
<sequence>MKNKPARFRKNLLSWNETSNKRSMPWKGVKDPYKIWLSEIILQQTRVEQGRKYYESFLEAFPAIGDLAKAGDESVFKLWEGLGYYNRCKNLLKTAREIYFEKGGIFPDAYEDIIQLKGIGPYTAAAMLSFAFNKPYAVVDGNVFRVLARIYGIDTPIDSTEGKKYFTDLAHQNLDKKLPGVYNQAIMDFGATVCKPAKPECNNCIMNSFCAAYLNGLVNHLPVKDNIIRKKIRHLTWLKISAGNKVLIYKRTANDIWQNLYEFYLVEKEEKTDWNIESVKDFCNHVFSMNPQQINILPKTEQQLTHQKIKAQIIEIDFTEAPGTLHAQQWVEEDVLKQFAFPKLLAAYLDEP</sequence>
<proteinExistence type="inferred from homology"/>
<evidence type="ECO:0000259" key="15">
    <source>
        <dbReference type="SMART" id="SM00478"/>
    </source>
</evidence>
<dbReference type="Gene3D" id="1.10.340.30">
    <property type="entry name" value="Hypothetical protein, domain 2"/>
    <property type="match status" value="1"/>
</dbReference>
<dbReference type="GO" id="GO:0006298">
    <property type="term" value="P:mismatch repair"/>
    <property type="evidence" value="ECO:0007669"/>
    <property type="project" value="TreeGrafter"/>
</dbReference>
<keyword evidence="6" id="KW-0004">4Fe-4S</keyword>
<keyword evidence="7" id="KW-0479">Metal-binding</keyword>
<name>A0AAE3LR40_9BACT</name>
<keyword evidence="17" id="KW-1185">Reference proteome</keyword>
<dbReference type="InterPro" id="IPR011257">
    <property type="entry name" value="DNA_glycosylase"/>
</dbReference>
<evidence type="ECO:0000256" key="12">
    <source>
        <dbReference type="ARBA" id="ARBA00023204"/>
    </source>
</evidence>
<dbReference type="GO" id="GO:0000701">
    <property type="term" value="F:purine-specific mismatch base pair DNA N-glycosylase activity"/>
    <property type="evidence" value="ECO:0007669"/>
    <property type="project" value="UniProtKB-EC"/>
</dbReference>
<evidence type="ECO:0000256" key="5">
    <source>
        <dbReference type="ARBA" id="ARBA00022023"/>
    </source>
</evidence>
<protein>
    <recommendedName>
        <fullName evidence="5 14">Adenine DNA glycosylase</fullName>
        <ecNumber evidence="4 14">3.2.2.31</ecNumber>
    </recommendedName>
</protein>
<dbReference type="GO" id="GO:0006284">
    <property type="term" value="P:base-excision repair"/>
    <property type="evidence" value="ECO:0007669"/>
    <property type="project" value="UniProtKB-UniRule"/>
</dbReference>
<dbReference type="Pfam" id="PF00730">
    <property type="entry name" value="HhH-GPD"/>
    <property type="match status" value="1"/>
</dbReference>
<dbReference type="EC" id="3.2.2.31" evidence="4 14"/>
<dbReference type="SUPFAM" id="SSF48150">
    <property type="entry name" value="DNA-glycosylase"/>
    <property type="match status" value="1"/>
</dbReference>
<comment type="function">
    <text evidence="2">Adenine glycosylase active on G-A mispairs. MutY also corrects error-prone DNA synthesis past GO lesions which are due to the oxidatively damaged form of guanine: 7,8-dihydro-8-oxoguanine (8-oxo-dGTP).</text>
</comment>
<evidence type="ECO:0000256" key="7">
    <source>
        <dbReference type="ARBA" id="ARBA00022723"/>
    </source>
</evidence>
<organism evidence="16 17">
    <name type="scientific">Haoranjiania flava</name>
    <dbReference type="NCBI Taxonomy" id="1856322"/>
    <lineage>
        <taxon>Bacteria</taxon>
        <taxon>Pseudomonadati</taxon>
        <taxon>Bacteroidota</taxon>
        <taxon>Chitinophagia</taxon>
        <taxon>Chitinophagales</taxon>
        <taxon>Chitinophagaceae</taxon>
        <taxon>Haoranjiania</taxon>
    </lineage>
</organism>
<evidence type="ECO:0000256" key="1">
    <source>
        <dbReference type="ARBA" id="ARBA00000843"/>
    </source>
</evidence>
<keyword evidence="8 14" id="KW-0227">DNA damage</keyword>
<keyword evidence="12" id="KW-0234">DNA repair</keyword>
<dbReference type="NCBIfam" id="TIGR01084">
    <property type="entry name" value="mutY"/>
    <property type="match status" value="1"/>
</dbReference>
<dbReference type="GO" id="GO:0035485">
    <property type="term" value="F:adenine/guanine mispair binding"/>
    <property type="evidence" value="ECO:0007669"/>
    <property type="project" value="TreeGrafter"/>
</dbReference>
<dbReference type="GO" id="GO:0034039">
    <property type="term" value="F:8-oxo-7,8-dihydroguanine DNA N-glycosylase activity"/>
    <property type="evidence" value="ECO:0007669"/>
    <property type="project" value="TreeGrafter"/>
</dbReference>
<evidence type="ECO:0000256" key="2">
    <source>
        <dbReference type="ARBA" id="ARBA00002933"/>
    </source>
</evidence>
<dbReference type="PANTHER" id="PTHR42944">
    <property type="entry name" value="ADENINE DNA GLYCOSYLASE"/>
    <property type="match status" value="1"/>
</dbReference>
<dbReference type="InterPro" id="IPR029119">
    <property type="entry name" value="MutY_C"/>
</dbReference>
<dbReference type="Gene3D" id="1.10.1670.10">
    <property type="entry name" value="Helix-hairpin-Helix base-excision DNA repair enzymes (C-terminal)"/>
    <property type="match status" value="1"/>
</dbReference>
<feature type="domain" description="HhH-GPD" evidence="15">
    <location>
        <begin position="41"/>
        <end position="192"/>
    </location>
</feature>
<evidence type="ECO:0000256" key="8">
    <source>
        <dbReference type="ARBA" id="ARBA00022763"/>
    </source>
</evidence>
<evidence type="ECO:0000256" key="6">
    <source>
        <dbReference type="ARBA" id="ARBA00022485"/>
    </source>
</evidence>